<evidence type="ECO:0000313" key="1">
    <source>
        <dbReference type="EMBL" id="CDP19239.1"/>
    </source>
</evidence>
<dbReference type="InParanoid" id="A0A068VFC8"/>
<dbReference type="Gramene" id="CDP19239">
    <property type="protein sequence ID" value="CDP19239"/>
    <property type="gene ID" value="GSCOC_T00003334001"/>
</dbReference>
<gene>
    <name evidence="1" type="ORF">GSCOC_T00003334001</name>
</gene>
<organism evidence="1 2">
    <name type="scientific">Coffea canephora</name>
    <name type="common">Robusta coffee</name>
    <dbReference type="NCBI Taxonomy" id="49390"/>
    <lineage>
        <taxon>Eukaryota</taxon>
        <taxon>Viridiplantae</taxon>
        <taxon>Streptophyta</taxon>
        <taxon>Embryophyta</taxon>
        <taxon>Tracheophyta</taxon>
        <taxon>Spermatophyta</taxon>
        <taxon>Magnoliopsida</taxon>
        <taxon>eudicotyledons</taxon>
        <taxon>Gunneridae</taxon>
        <taxon>Pentapetalae</taxon>
        <taxon>asterids</taxon>
        <taxon>lamiids</taxon>
        <taxon>Gentianales</taxon>
        <taxon>Rubiaceae</taxon>
        <taxon>Ixoroideae</taxon>
        <taxon>Gardenieae complex</taxon>
        <taxon>Bertiereae - Coffeeae clade</taxon>
        <taxon>Coffeeae</taxon>
        <taxon>Coffea</taxon>
    </lineage>
</organism>
<evidence type="ECO:0000313" key="2">
    <source>
        <dbReference type="Proteomes" id="UP000295252"/>
    </source>
</evidence>
<keyword evidence="2" id="KW-1185">Reference proteome</keyword>
<protein>
    <submittedName>
        <fullName evidence="1">DH200=94 genomic scaffold, scaffold_386</fullName>
    </submittedName>
</protein>
<dbReference type="Gene3D" id="3.80.10.10">
    <property type="entry name" value="Ribonuclease Inhibitor"/>
    <property type="match status" value="1"/>
</dbReference>
<dbReference type="EMBL" id="HG739470">
    <property type="protein sequence ID" value="CDP19239.1"/>
    <property type="molecule type" value="Genomic_DNA"/>
</dbReference>
<dbReference type="InterPro" id="IPR032675">
    <property type="entry name" value="LRR_dom_sf"/>
</dbReference>
<dbReference type="AlphaFoldDB" id="A0A068VFC8"/>
<accession>A0A068VFC8</accession>
<proteinExistence type="predicted"/>
<name>A0A068VFC8_COFCA</name>
<dbReference type="PhylomeDB" id="A0A068VFC8"/>
<sequence>MLVSLEVLVIGCCDEMHGVIGEEDEEISQEDGVGNHREIALERTNKEFVFPKLSSLSFVNLQNLGSFSGSHREDCDFKFPSLTQLEIWGCPELKKLCSGKLDAPLLKKVKVTENTYIPVDLKDRELSFLRHLRDLGFAGRSRTDGKVEGFIKLSR</sequence>
<reference evidence="2" key="1">
    <citation type="journal article" date="2014" name="Science">
        <title>The coffee genome provides insight into the convergent evolution of caffeine biosynthesis.</title>
        <authorList>
            <person name="Denoeud F."/>
            <person name="Carretero-Paulet L."/>
            <person name="Dereeper A."/>
            <person name="Droc G."/>
            <person name="Guyot R."/>
            <person name="Pietrella M."/>
            <person name="Zheng C."/>
            <person name="Alberti A."/>
            <person name="Anthony F."/>
            <person name="Aprea G."/>
            <person name="Aury J.M."/>
            <person name="Bento P."/>
            <person name="Bernard M."/>
            <person name="Bocs S."/>
            <person name="Campa C."/>
            <person name="Cenci A."/>
            <person name="Combes M.C."/>
            <person name="Crouzillat D."/>
            <person name="Da Silva C."/>
            <person name="Daddiego L."/>
            <person name="De Bellis F."/>
            <person name="Dussert S."/>
            <person name="Garsmeur O."/>
            <person name="Gayraud T."/>
            <person name="Guignon V."/>
            <person name="Jahn K."/>
            <person name="Jamilloux V."/>
            <person name="Joet T."/>
            <person name="Labadie K."/>
            <person name="Lan T."/>
            <person name="Leclercq J."/>
            <person name="Lepelley M."/>
            <person name="Leroy T."/>
            <person name="Li L.T."/>
            <person name="Librado P."/>
            <person name="Lopez L."/>
            <person name="Munoz A."/>
            <person name="Noel B."/>
            <person name="Pallavicini A."/>
            <person name="Perrotta G."/>
            <person name="Poncet V."/>
            <person name="Pot D."/>
            <person name="Priyono X."/>
            <person name="Rigoreau M."/>
            <person name="Rouard M."/>
            <person name="Rozas J."/>
            <person name="Tranchant-Dubreuil C."/>
            <person name="VanBuren R."/>
            <person name="Zhang Q."/>
            <person name="Andrade A.C."/>
            <person name="Argout X."/>
            <person name="Bertrand B."/>
            <person name="de Kochko A."/>
            <person name="Graziosi G."/>
            <person name="Henry R.J."/>
            <person name="Jayarama X."/>
            <person name="Ming R."/>
            <person name="Nagai C."/>
            <person name="Rounsley S."/>
            <person name="Sankoff D."/>
            <person name="Giuliano G."/>
            <person name="Albert V.A."/>
            <person name="Wincker P."/>
            <person name="Lashermes P."/>
        </authorList>
    </citation>
    <scope>NUCLEOTIDE SEQUENCE [LARGE SCALE GENOMIC DNA]</scope>
    <source>
        <strain evidence="2">cv. DH200-94</strain>
    </source>
</reference>
<dbReference type="Proteomes" id="UP000295252">
    <property type="component" value="Unassembled WGS sequence"/>
</dbReference>